<accession>A0A0C9ZWC9</accession>
<evidence type="ECO:0000256" key="1">
    <source>
        <dbReference type="SAM" id="Phobius"/>
    </source>
</evidence>
<dbReference type="HOGENOM" id="CLU_2758766_0_0_1"/>
<evidence type="ECO:0000313" key="2">
    <source>
        <dbReference type="EMBL" id="KIK30359.1"/>
    </source>
</evidence>
<feature type="transmembrane region" description="Helical" evidence="1">
    <location>
        <begin position="51"/>
        <end position="69"/>
    </location>
</feature>
<organism evidence="2 3">
    <name type="scientific">Pisolithus microcarpus 441</name>
    <dbReference type="NCBI Taxonomy" id="765257"/>
    <lineage>
        <taxon>Eukaryota</taxon>
        <taxon>Fungi</taxon>
        <taxon>Dikarya</taxon>
        <taxon>Basidiomycota</taxon>
        <taxon>Agaricomycotina</taxon>
        <taxon>Agaricomycetes</taxon>
        <taxon>Agaricomycetidae</taxon>
        <taxon>Boletales</taxon>
        <taxon>Sclerodermatineae</taxon>
        <taxon>Pisolithaceae</taxon>
        <taxon>Pisolithus</taxon>
    </lineage>
</organism>
<protein>
    <submittedName>
        <fullName evidence="2">Uncharacterized protein</fullName>
    </submittedName>
</protein>
<reference evidence="3" key="2">
    <citation type="submission" date="2015-01" db="EMBL/GenBank/DDBJ databases">
        <title>Evolutionary Origins and Diversification of the Mycorrhizal Mutualists.</title>
        <authorList>
            <consortium name="DOE Joint Genome Institute"/>
            <consortium name="Mycorrhizal Genomics Consortium"/>
            <person name="Kohler A."/>
            <person name="Kuo A."/>
            <person name="Nagy L.G."/>
            <person name="Floudas D."/>
            <person name="Copeland A."/>
            <person name="Barry K.W."/>
            <person name="Cichocki N."/>
            <person name="Veneault-Fourrey C."/>
            <person name="LaButti K."/>
            <person name="Lindquist E.A."/>
            <person name="Lipzen A."/>
            <person name="Lundell T."/>
            <person name="Morin E."/>
            <person name="Murat C."/>
            <person name="Riley R."/>
            <person name="Ohm R."/>
            <person name="Sun H."/>
            <person name="Tunlid A."/>
            <person name="Henrissat B."/>
            <person name="Grigoriev I.V."/>
            <person name="Hibbett D.S."/>
            <person name="Martin F."/>
        </authorList>
    </citation>
    <scope>NUCLEOTIDE SEQUENCE [LARGE SCALE GENOMIC DNA]</scope>
    <source>
        <strain evidence="3">441</strain>
    </source>
</reference>
<proteinExistence type="predicted"/>
<name>A0A0C9ZWC9_9AGAM</name>
<dbReference type="Proteomes" id="UP000054018">
    <property type="component" value="Unassembled WGS sequence"/>
</dbReference>
<keyword evidence="1" id="KW-0472">Membrane</keyword>
<gene>
    <name evidence="2" type="ORF">PISMIDRAFT_671547</name>
</gene>
<dbReference type="AlphaFoldDB" id="A0A0C9ZWC9"/>
<sequence>MNGLFVNGGGWYWCIKVRTSRVGADTCAATEGYWDDRPPSVWDMGTPSGGFEIRFSFVLFLTFVFVGLGS</sequence>
<keyword evidence="1" id="KW-0812">Transmembrane</keyword>
<dbReference type="EMBL" id="KN833687">
    <property type="protein sequence ID" value="KIK30359.1"/>
    <property type="molecule type" value="Genomic_DNA"/>
</dbReference>
<reference evidence="2 3" key="1">
    <citation type="submission" date="2014-04" db="EMBL/GenBank/DDBJ databases">
        <authorList>
            <consortium name="DOE Joint Genome Institute"/>
            <person name="Kuo A."/>
            <person name="Kohler A."/>
            <person name="Costa M.D."/>
            <person name="Nagy L.G."/>
            <person name="Floudas D."/>
            <person name="Copeland A."/>
            <person name="Barry K.W."/>
            <person name="Cichocki N."/>
            <person name="Veneault-Fourrey C."/>
            <person name="LaButti K."/>
            <person name="Lindquist E.A."/>
            <person name="Lipzen A."/>
            <person name="Lundell T."/>
            <person name="Morin E."/>
            <person name="Murat C."/>
            <person name="Sun H."/>
            <person name="Tunlid A."/>
            <person name="Henrissat B."/>
            <person name="Grigoriev I.V."/>
            <person name="Hibbett D.S."/>
            <person name="Martin F."/>
            <person name="Nordberg H.P."/>
            <person name="Cantor M.N."/>
            <person name="Hua S.X."/>
        </authorList>
    </citation>
    <scope>NUCLEOTIDE SEQUENCE [LARGE SCALE GENOMIC DNA]</scope>
    <source>
        <strain evidence="2 3">441</strain>
    </source>
</reference>
<evidence type="ECO:0000313" key="3">
    <source>
        <dbReference type="Proteomes" id="UP000054018"/>
    </source>
</evidence>
<keyword evidence="1" id="KW-1133">Transmembrane helix</keyword>
<keyword evidence="3" id="KW-1185">Reference proteome</keyword>